<evidence type="ECO:0000313" key="3">
    <source>
        <dbReference type="Proteomes" id="UP001162156"/>
    </source>
</evidence>
<dbReference type="InterPro" id="IPR029526">
    <property type="entry name" value="PGBD"/>
</dbReference>
<dbReference type="AlphaFoldDB" id="A0AAV8WRC2"/>
<evidence type="ECO:0000313" key="2">
    <source>
        <dbReference type="EMBL" id="KAJ8928700.1"/>
    </source>
</evidence>
<protein>
    <recommendedName>
        <fullName evidence="1">PiggyBac transposable element-derived protein domain-containing protein</fullName>
    </recommendedName>
</protein>
<accession>A0AAV8WRC2</accession>
<name>A0AAV8WRC2_9CUCU</name>
<evidence type="ECO:0000259" key="1">
    <source>
        <dbReference type="Pfam" id="PF13843"/>
    </source>
</evidence>
<proteinExistence type="predicted"/>
<dbReference type="Proteomes" id="UP001162156">
    <property type="component" value="Unassembled WGS sequence"/>
</dbReference>
<dbReference type="PANTHER" id="PTHR46599">
    <property type="entry name" value="PIGGYBAC TRANSPOSABLE ELEMENT-DERIVED PROTEIN 4"/>
    <property type="match status" value="1"/>
</dbReference>
<keyword evidence="3" id="KW-1185">Reference proteome</keyword>
<dbReference type="PANTHER" id="PTHR46599:SF3">
    <property type="entry name" value="PIGGYBAC TRANSPOSABLE ELEMENT-DERIVED PROTEIN 4"/>
    <property type="match status" value="1"/>
</dbReference>
<dbReference type="EMBL" id="JANEYF010005296">
    <property type="protein sequence ID" value="KAJ8928700.1"/>
    <property type="molecule type" value="Genomic_DNA"/>
</dbReference>
<gene>
    <name evidence="2" type="ORF">NQ314_018710</name>
</gene>
<sequence length="177" mass="20913">MRESRFRLLLKFLHFADNNFMDNNRPDRKLYKINPVLHHLKNKFMTIYTPEKNISVDESLLGWKGRLQWKQYIPSKRKRFGIKIFVLCESSTGYVYNFIVYTGKDTNYGGTYNEEPLASRVVLELSDSLLGKGYCLFLDNYYTSPNLVEKLVRKRTDCVGTLRINRQGIPEEIRKKN</sequence>
<comment type="caution">
    <text evidence="2">The sequence shown here is derived from an EMBL/GenBank/DDBJ whole genome shotgun (WGS) entry which is preliminary data.</text>
</comment>
<dbReference type="Pfam" id="PF13843">
    <property type="entry name" value="DDE_Tnp_1_7"/>
    <property type="match status" value="1"/>
</dbReference>
<reference evidence="2" key="1">
    <citation type="journal article" date="2023" name="Insect Mol. Biol.">
        <title>Genome sequencing provides insights into the evolution of gene families encoding plant cell wall-degrading enzymes in longhorned beetles.</title>
        <authorList>
            <person name="Shin N.R."/>
            <person name="Okamura Y."/>
            <person name="Kirsch R."/>
            <person name="Pauchet Y."/>
        </authorList>
    </citation>
    <scope>NUCLEOTIDE SEQUENCE</scope>
    <source>
        <strain evidence="2">RBIC_L_NR</strain>
    </source>
</reference>
<feature type="domain" description="PiggyBac transposable element-derived protein" evidence="1">
    <location>
        <begin position="1"/>
        <end position="176"/>
    </location>
</feature>
<organism evidence="2 3">
    <name type="scientific">Rhamnusium bicolor</name>
    <dbReference type="NCBI Taxonomy" id="1586634"/>
    <lineage>
        <taxon>Eukaryota</taxon>
        <taxon>Metazoa</taxon>
        <taxon>Ecdysozoa</taxon>
        <taxon>Arthropoda</taxon>
        <taxon>Hexapoda</taxon>
        <taxon>Insecta</taxon>
        <taxon>Pterygota</taxon>
        <taxon>Neoptera</taxon>
        <taxon>Endopterygota</taxon>
        <taxon>Coleoptera</taxon>
        <taxon>Polyphaga</taxon>
        <taxon>Cucujiformia</taxon>
        <taxon>Chrysomeloidea</taxon>
        <taxon>Cerambycidae</taxon>
        <taxon>Lepturinae</taxon>
        <taxon>Rhagiini</taxon>
        <taxon>Rhamnusium</taxon>
    </lineage>
</organism>